<dbReference type="Pfam" id="PF09402">
    <property type="entry name" value="MSC"/>
    <property type="match status" value="1"/>
</dbReference>
<feature type="compositionally biased region" description="Acidic residues" evidence="6">
    <location>
        <begin position="256"/>
        <end position="270"/>
    </location>
</feature>
<feature type="region of interest" description="Disordered" evidence="6">
    <location>
        <begin position="486"/>
        <end position="535"/>
    </location>
</feature>
<feature type="region of interest" description="Disordered" evidence="6">
    <location>
        <begin position="60"/>
        <end position="228"/>
    </location>
</feature>
<dbReference type="InterPro" id="IPR025856">
    <property type="entry name" value="HeH/LEM_domain"/>
</dbReference>
<keyword evidence="3" id="KW-1133">Transmembrane helix</keyword>
<evidence type="ECO:0000259" key="7">
    <source>
        <dbReference type="Pfam" id="PF09402"/>
    </source>
</evidence>
<evidence type="ECO:0000256" key="2">
    <source>
        <dbReference type="ARBA" id="ARBA00022692"/>
    </source>
</evidence>
<dbReference type="InterPro" id="IPR036361">
    <property type="entry name" value="SAP_dom_sf"/>
</dbReference>
<dbReference type="OrthoDB" id="2503928at2759"/>
<proteinExistence type="predicted"/>
<dbReference type="EMBL" id="MCFA01000076">
    <property type="protein sequence ID" value="ORY10197.1"/>
    <property type="molecule type" value="Genomic_DNA"/>
</dbReference>
<keyword evidence="2" id="KW-0812">Transmembrane</keyword>
<dbReference type="InterPro" id="IPR044780">
    <property type="entry name" value="Heh2/Src1"/>
</dbReference>
<dbReference type="Gene3D" id="1.10.720.30">
    <property type="entry name" value="SAP domain"/>
    <property type="match status" value="1"/>
</dbReference>
<evidence type="ECO:0000259" key="8">
    <source>
        <dbReference type="Pfam" id="PF12949"/>
    </source>
</evidence>
<dbReference type="PANTHER" id="PTHR47808">
    <property type="entry name" value="INNER NUCLEAR MEMBRANE PROTEIN HEH2-RELATED"/>
    <property type="match status" value="1"/>
</dbReference>
<name>A0A1Y1ZJJ6_9PLEO</name>
<feature type="compositionally biased region" description="Low complexity" evidence="6">
    <location>
        <begin position="510"/>
        <end position="522"/>
    </location>
</feature>
<organism evidence="9 10">
    <name type="scientific">Clohesyomyces aquaticus</name>
    <dbReference type="NCBI Taxonomy" id="1231657"/>
    <lineage>
        <taxon>Eukaryota</taxon>
        <taxon>Fungi</taxon>
        <taxon>Dikarya</taxon>
        <taxon>Ascomycota</taxon>
        <taxon>Pezizomycotina</taxon>
        <taxon>Dothideomycetes</taxon>
        <taxon>Pleosporomycetidae</taxon>
        <taxon>Pleosporales</taxon>
        <taxon>Lindgomycetaceae</taxon>
        <taxon>Clohesyomyces</taxon>
    </lineage>
</organism>
<dbReference type="GO" id="GO:0005783">
    <property type="term" value="C:endoplasmic reticulum"/>
    <property type="evidence" value="ECO:0007669"/>
    <property type="project" value="TreeGrafter"/>
</dbReference>
<dbReference type="PANTHER" id="PTHR47808:SF2">
    <property type="entry name" value="LEM DOMAIN-CONTAINING PROTEIN 2"/>
    <property type="match status" value="1"/>
</dbReference>
<feature type="compositionally biased region" description="Polar residues" evidence="6">
    <location>
        <begin position="495"/>
        <end position="509"/>
    </location>
</feature>
<dbReference type="STRING" id="1231657.A0A1Y1ZJJ6"/>
<dbReference type="GO" id="GO:0005637">
    <property type="term" value="C:nuclear inner membrane"/>
    <property type="evidence" value="ECO:0007669"/>
    <property type="project" value="InterPro"/>
</dbReference>
<evidence type="ECO:0000256" key="1">
    <source>
        <dbReference type="ARBA" id="ARBA00004126"/>
    </source>
</evidence>
<dbReference type="Pfam" id="PF12949">
    <property type="entry name" value="HeH"/>
    <property type="match status" value="1"/>
</dbReference>
<dbReference type="AlphaFoldDB" id="A0A1Y1ZJJ6"/>
<gene>
    <name evidence="9" type="ORF">BCR34DRAFT_355443</name>
</gene>
<dbReference type="GO" id="GO:0034399">
    <property type="term" value="C:nuclear periphery"/>
    <property type="evidence" value="ECO:0007669"/>
    <property type="project" value="TreeGrafter"/>
</dbReference>
<evidence type="ECO:0000256" key="6">
    <source>
        <dbReference type="SAM" id="MobiDB-lite"/>
    </source>
</evidence>
<comment type="caution">
    <text evidence="9">The sequence shown here is derived from an EMBL/GenBank/DDBJ whole genome shotgun (WGS) entry which is preliminary data.</text>
</comment>
<evidence type="ECO:0000256" key="3">
    <source>
        <dbReference type="ARBA" id="ARBA00022989"/>
    </source>
</evidence>
<evidence type="ECO:0000256" key="5">
    <source>
        <dbReference type="ARBA" id="ARBA00023242"/>
    </source>
</evidence>
<feature type="compositionally biased region" description="Basic and acidic residues" evidence="6">
    <location>
        <begin position="210"/>
        <end position="221"/>
    </location>
</feature>
<reference evidence="9 10" key="1">
    <citation type="submission" date="2016-07" db="EMBL/GenBank/DDBJ databases">
        <title>Pervasive Adenine N6-methylation of Active Genes in Fungi.</title>
        <authorList>
            <consortium name="DOE Joint Genome Institute"/>
            <person name="Mondo S.J."/>
            <person name="Dannebaum R.O."/>
            <person name="Kuo R.C."/>
            <person name="Labutti K."/>
            <person name="Haridas S."/>
            <person name="Kuo A."/>
            <person name="Salamov A."/>
            <person name="Ahrendt S.R."/>
            <person name="Lipzen A."/>
            <person name="Sullivan W."/>
            <person name="Andreopoulos W.B."/>
            <person name="Clum A."/>
            <person name="Lindquist E."/>
            <person name="Daum C."/>
            <person name="Ramamoorthy G.K."/>
            <person name="Gryganskyi A."/>
            <person name="Culley D."/>
            <person name="Magnuson J.K."/>
            <person name="James T.Y."/>
            <person name="O'Malley M.A."/>
            <person name="Stajich J.E."/>
            <person name="Spatafora J.W."/>
            <person name="Visel A."/>
            <person name="Grigoriev I.V."/>
        </authorList>
    </citation>
    <scope>NUCLEOTIDE SEQUENCE [LARGE SCALE GENOMIC DNA]</scope>
    <source>
        <strain evidence="9 10">CBS 115471</strain>
    </source>
</reference>
<keyword evidence="10" id="KW-1185">Reference proteome</keyword>
<dbReference type="Proteomes" id="UP000193144">
    <property type="component" value="Unassembled WGS sequence"/>
</dbReference>
<evidence type="ECO:0000313" key="9">
    <source>
        <dbReference type="EMBL" id="ORY10197.1"/>
    </source>
</evidence>
<feature type="compositionally biased region" description="Basic and acidic residues" evidence="6">
    <location>
        <begin position="161"/>
        <end position="177"/>
    </location>
</feature>
<feature type="domain" description="HeH/LEM" evidence="8">
    <location>
        <begin position="19"/>
        <end position="50"/>
    </location>
</feature>
<accession>A0A1Y1ZJJ6</accession>
<dbReference type="GO" id="GO:0003682">
    <property type="term" value="F:chromatin binding"/>
    <property type="evidence" value="ECO:0007669"/>
    <property type="project" value="InterPro"/>
</dbReference>
<feature type="domain" description="Man1/Src1-like C-terminal" evidence="7">
    <location>
        <begin position="314"/>
        <end position="502"/>
    </location>
</feature>
<comment type="subcellular location">
    <subcellularLocation>
        <location evidence="1">Nucleus membrane</location>
    </subcellularLocation>
</comment>
<evidence type="ECO:0000256" key="4">
    <source>
        <dbReference type="ARBA" id="ARBA00023136"/>
    </source>
</evidence>
<dbReference type="GO" id="GO:0071763">
    <property type="term" value="P:nuclear membrane organization"/>
    <property type="evidence" value="ECO:0007669"/>
    <property type="project" value="TreeGrafter"/>
</dbReference>
<sequence>MADRDEYWYLDDSVDVSRITVPELRSILLKHGVTYPSSAKKPVLVALFNDRVLPQAAKIHRATARTKPSARGIVDVPSSQESTTTDDVEDETLLAPPPSARRTSRRTARASTEELRAEPAPGRRGNSAARHVPTKHARGSDAEVEEQPPVRRTRKSVTPAVKEDSPDPEAWHRHDAESPFTQENPFQGGSSPPAPDSKARDRRRKTMGFEQREKRKSDAYRRKSAMPNVEQLDEGIVVPTRRTFDMPASRVKKEESEFETDGVEAGEEFTPEEQMELVRENAVAGKADILPPRRKKRPSKATGVAKGLTLAVATTLLAAFGGAWSQEKFAVGYCGIGRESTSLGGIEVPDWADFLLPQCEQCPAHATCYPHLDLDCDDDFIKKPHPLSLGGALPLSATCEPDSEKTRRITLVADKSVQILRERRARYECGEPGPDGQVFESPEVKETELKEELSSMRRKGMSQEEFEDLWRSALGEITTREEIVEGSDGFIAAATESQADSTEPLLQTRSQSSVSSAASSAPSDKRLDDIFGSLF</sequence>
<dbReference type="InterPro" id="IPR018996">
    <property type="entry name" value="Man1/Src1-like_C"/>
</dbReference>
<keyword evidence="5" id="KW-0539">Nucleus</keyword>
<evidence type="ECO:0000313" key="10">
    <source>
        <dbReference type="Proteomes" id="UP000193144"/>
    </source>
</evidence>
<feature type="region of interest" description="Disordered" evidence="6">
    <location>
        <begin position="247"/>
        <end position="270"/>
    </location>
</feature>
<feature type="compositionally biased region" description="Polar residues" evidence="6">
    <location>
        <begin position="179"/>
        <end position="190"/>
    </location>
</feature>
<protein>
    <submittedName>
        <fullName evidence="9">Man1-Src1p-C-terminal domain-domain-containing protein</fullName>
    </submittedName>
</protein>
<dbReference type="CDD" id="cd12935">
    <property type="entry name" value="LEM_like"/>
    <property type="match status" value="1"/>
</dbReference>
<keyword evidence="4" id="KW-0472">Membrane</keyword>